<organism evidence="2 3">
    <name type="scientific">Alistipes onderdonkii</name>
    <dbReference type="NCBI Taxonomy" id="328813"/>
    <lineage>
        <taxon>Bacteria</taxon>
        <taxon>Pseudomonadati</taxon>
        <taxon>Bacteroidota</taxon>
        <taxon>Bacteroidia</taxon>
        <taxon>Bacteroidales</taxon>
        <taxon>Rikenellaceae</taxon>
        <taxon>Alistipes</taxon>
    </lineage>
</organism>
<dbReference type="AlphaFoldDB" id="A0A1Y3QZ46"/>
<dbReference type="Pfam" id="PF03235">
    <property type="entry name" value="GmrSD_N"/>
    <property type="match status" value="1"/>
</dbReference>
<feature type="domain" description="GmrSD restriction endonucleases N-terminal" evidence="1">
    <location>
        <begin position="25"/>
        <end position="181"/>
    </location>
</feature>
<dbReference type="OrthoDB" id="9798761at2"/>
<dbReference type="Proteomes" id="UP000195772">
    <property type="component" value="Unassembled WGS sequence"/>
</dbReference>
<accession>A0A1Y3QZ46</accession>
<evidence type="ECO:0000259" key="1">
    <source>
        <dbReference type="Pfam" id="PF03235"/>
    </source>
</evidence>
<sequence length="365" mass="41998">MATLTDEINAKSKEIFAESYSMSLGELISLYKDGELDIHPEFQRFFRWTNTQKTRLIESFLLNIPVPSIFVSQREDGVWDVVDGLQRLSTIFQFVGIFKDHNGDLLQPLTLEATDLLPSLANKTYEGETGFTETEKRFLKRAKIDVVIIKKESDKSGKYEMFQRLNTGGTSLSDQEVRNCLMVMINAPAFERFLRMANNSNFKNTINLAEKLLDERYDLELLTRFICLRHESIDNIKSISDLNTYLNARIIEIFNDADFNWDEEESVFDQSFGLIDSAISDRAFCKYYRERDKFSGQFLISAYEIVAISLGRVNGNVPQDFNLEEAIKAAWNRTIDENITWTGHNASGRLPKTLKLGVEMYGQEI</sequence>
<reference evidence="3" key="1">
    <citation type="submission" date="2017-04" db="EMBL/GenBank/DDBJ databases">
        <title>Function of individual gut microbiota members based on whole genome sequencing of pure cultures obtained from chicken caecum.</title>
        <authorList>
            <person name="Medvecky M."/>
            <person name="Cejkova D."/>
            <person name="Polansky O."/>
            <person name="Karasova D."/>
            <person name="Kubasova T."/>
            <person name="Cizek A."/>
            <person name="Rychlik I."/>
        </authorList>
    </citation>
    <scope>NUCLEOTIDE SEQUENCE [LARGE SCALE GENOMIC DNA]</scope>
    <source>
        <strain evidence="3">An90</strain>
    </source>
</reference>
<dbReference type="EMBL" id="NFHB01000001">
    <property type="protein sequence ID" value="OUN04926.1"/>
    <property type="molecule type" value="Genomic_DNA"/>
</dbReference>
<proteinExistence type="predicted"/>
<comment type="caution">
    <text evidence="2">The sequence shown here is derived from an EMBL/GenBank/DDBJ whole genome shotgun (WGS) entry which is preliminary data.</text>
</comment>
<evidence type="ECO:0000313" key="3">
    <source>
        <dbReference type="Proteomes" id="UP000195772"/>
    </source>
</evidence>
<gene>
    <name evidence="2" type="ORF">B5G41_01045</name>
</gene>
<dbReference type="PANTHER" id="PTHR39639:SF1">
    <property type="entry name" value="DUF262 DOMAIN-CONTAINING PROTEIN"/>
    <property type="match status" value="1"/>
</dbReference>
<dbReference type="PANTHER" id="PTHR39639">
    <property type="entry name" value="CHROMOSOME 16, WHOLE GENOME SHOTGUN SEQUENCE"/>
    <property type="match status" value="1"/>
</dbReference>
<name>A0A1Y3QZ46_9BACT</name>
<dbReference type="InterPro" id="IPR004919">
    <property type="entry name" value="GmrSD_N"/>
</dbReference>
<evidence type="ECO:0000313" key="2">
    <source>
        <dbReference type="EMBL" id="OUN04926.1"/>
    </source>
</evidence>
<protein>
    <recommendedName>
        <fullName evidence="1">GmrSD restriction endonucleases N-terminal domain-containing protein</fullName>
    </recommendedName>
</protein>
<dbReference type="RefSeq" id="WP_087400991.1">
    <property type="nucleotide sequence ID" value="NZ_NFHB01000001.1"/>
</dbReference>